<feature type="compositionally biased region" description="Polar residues" evidence="1">
    <location>
        <begin position="13"/>
        <end position="22"/>
    </location>
</feature>
<dbReference type="AlphaFoldDB" id="A0AAD2JWC0"/>
<feature type="region of interest" description="Disordered" evidence="1">
    <location>
        <begin position="397"/>
        <end position="416"/>
    </location>
</feature>
<feature type="compositionally biased region" description="Polar residues" evidence="1">
    <location>
        <begin position="257"/>
        <end position="268"/>
    </location>
</feature>
<protein>
    <submittedName>
        <fullName evidence="2">Uncharacterized protein</fullName>
    </submittedName>
</protein>
<dbReference type="Proteomes" id="UP001295794">
    <property type="component" value="Unassembled WGS sequence"/>
</dbReference>
<feature type="region of interest" description="Disordered" evidence="1">
    <location>
        <begin position="257"/>
        <end position="281"/>
    </location>
</feature>
<accession>A0AAD2JWC0</accession>
<proteinExistence type="predicted"/>
<reference evidence="2" key="1">
    <citation type="submission" date="2023-11" db="EMBL/GenBank/DDBJ databases">
        <authorList>
            <person name="De Vega J J."/>
            <person name="De Vega J J."/>
        </authorList>
    </citation>
    <scope>NUCLEOTIDE SEQUENCE</scope>
</reference>
<gene>
    <name evidence="2" type="ORF">MYCIT1_LOCUS5316</name>
</gene>
<feature type="region of interest" description="Disordered" evidence="1">
    <location>
        <begin position="1"/>
        <end position="65"/>
    </location>
</feature>
<feature type="compositionally biased region" description="Acidic residues" evidence="1">
    <location>
        <begin position="142"/>
        <end position="155"/>
    </location>
</feature>
<dbReference type="EMBL" id="CAVNYO010000071">
    <property type="protein sequence ID" value="CAK5264821.1"/>
    <property type="molecule type" value="Genomic_DNA"/>
</dbReference>
<sequence length="630" mass="68936">MSLPTIPKRRTRQSSANTTPIQTRGAAGLKPHSAQGTPIRRLPETVAQERQAEEKRKEAAETLRQRKVQAVADVADELYAEDKLDASHAQRRSAASLAPTKNWKEMAQTAVTSEDEENLDPGADDDMSDIQDPLFAAPGSDASDEDEDSGDDEEDKPTNQKKGPKTASKLTRKDVEDKRTKRKASVTSDAQPHKESKRGRITKKSGLVSASRATSSASGRSSAAGANAEDDHMFQFGGMEEEDDKFRADAPAVKNKANQSIVNVSQPKALSKKAQRGGGNKWQVKDLPAAARSKFSDDLVPLLKGVMGTLEDPWESPSLDKKQSLVNAVYGPGKYIVAVDNVWFDLMDYRSGGYRSGMAGQARKAFEEYIKMLGNMFPSEQPEPGKPAQILAVSIPPAPASSTTTEPHALGTAPNETVDNSHMDSQMPGPDANATPTTVAVPAPNVHSRSGRAALVTALTKVHGSTKCFMWEKWENNGESKSGFLFSFLIQYTFAYYLDSYHSLAQTYGNYLSSARPVGALLLAIQAVDHTLGCWKTGDFVSASRKDWFSEDNYADIVGKDSRSTAIKIVTRRATRYLKTVKLWDDEKWDQFLSDASEWQARKKHDVPKFAVADEGEELASEEEVLILSD</sequence>
<keyword evidence="3" id="KW-1185">Reference proteome</keyword>
<evidence type="ECO:0000256" key="1">
    <source>
        <dbReference type="SAM" id="MobiDB-lite"/>
    </source>
</evidence>
<feature type="compositionally biased region" description="Low complexity" evidence="1">
    <location>
        <begin position="209"/>
        <end position="227"/>
    </location>
</feature>
<evidence type="ECO:0000313" key="2">
    <source>
        <dbReference type="EMBL" id="CAK5264821.1"/>
    </source>
</evidence>
<comment type="caution">
    <text evidence="2">The sequence shown here is derived from an EMBL/GenBank/DDBJ whole genome shotgun (WGS) entry which is preliminary data.</text>
</comment>
<organism evidence="2 3">
    <name type="scientific">Mycena citricolor</name>
    <dbReference type="NCBI Taxonomy" id="2018698"/>
    <lineage>
        <taxon>Eukaryota</taxon>
        <taxon>Fungi</taxon>
        <taxon>Dikarya</taxon>
        <taxon>Basidiomycota</taxon>
        <taxon>Agaricomycotina</taxon>
        <taxon>Agaricomycetes</taxon>
        <taxon>Agaricomycetidae</taxon>
        <taxon>Agaricales</taxon>
        <taxon>Marasmiineae</taxon>
        <taxon>Mycenaceae</taxon>
        <taxon>Mycena</taxon>
    </lineage>
</organism>
<feature type="region of interest" description="Disordered" evidence="1">
    <location>
        <begin position="82"/>
        <end position="245"/>
    </location>
</feature>
<feature type="compositionally biased region" description="Basic and acidic residues" evidence="1">
    <location>
        <begin position="50"/>
        <end position="64"/>
    </location>
</feature>
<feature type="compositionally biased region" description="Acidic residues" evidence="1">
    <location>
        <begin position="113"/>
        <end position="129"/>
    </location>
</feature>
<name>A0AAD2JWC0_9AGAR</name>
<evidence type="ECO:0000313" key="3">
    <source>
        <dbReference type="Proteomes" id="UP001295794"/>
    </source>
</evidence>